<dbReference type="EMBL" id="JANIEX010000177">
    <property type="protein sequence ID" value="KAJ3571614.1"/>
    <property type="molecule type" value="Genomic_DNA"/>
</dbReference>
<dbReference type="Proteomes" id="UP001213000">
    <property type="component" value="Unassembled WGS sequence"/>
</dbReference>
<dbReference type="Gene3D" id="3.80.10.10">
    <property type="entry name" value="Ribonuclease Inhibitor"/>
    <property type="match status" value="1"/>
</dbReference>
<comment type="caution">
    <text evidence="1">The sequence shown here is derived from an EMBL/GenBank/DDBJ whole genome shotgun (WGS) entry which is preliminary data.</text>
</comment>
<proteinExistence type="predicted"/>
<dbReference type="InterPro" id="IPR032675">
    <property type="entry name" value="LRR_dom_sf"/>
</dbReference>
<protein>
    <submittedName>
        <fullName evidence="1">Uncharacterized protein</fullName>
    </submittedName>
</protein>
<sequence>MVTLEKLPREVIMIIVHYPATSALFSSLWQSPTNQNQRKCFAMMRDVKAGRTSVFSYTKNFVLAIAGNLPQSTLKPWFAFWKVLIPAMPKLRTLQWRHTHNTQYPIAWVNNFVKILGTQSNLKHLAFTITSVPLPIDFSLEPLSALESIVIFWETGKETKPGLEPLVEERNTLISQLAALLGRCPDLKCFRFFAPSYERGSRAPITILRSLLGGLNSLSKPLRIQEIVVQNAIVDPEDIRLHLRHLHFLEELSIYSRSDLLTPSRFGEIYSLLREAEIHLKFLRLDSFQIPGVMECIASYRGLEQLSINSNDHLDDSPQILERFISSFHMHCRSLKFLGMNIRRESPWPCAIVKHLRSHADEYPVLRELQLRLCFTLHDVRDEKDQQLWDLLEAATRLRGLRRLECSFVEWRALRELSTDTSDDDLIEPEVYYDSQFYVFMQGIIEQFKQTHHPFFEIKLWR</sequence>
<accession>A0AAD5VW58</accession>
<reference evidence="1" key="1">
    <citation type="submission" date="2022-07" db="EMBL/GenBank/DDBJ databases">
        <title>Genome Sequence of Leucocoprinus birnbaumii.</title>
        <authorList>
            <person name="Buettner E."/>
        </authorList>
    </citation>
    <scope>NUCLEOTIDE SEQUENCE</scope>
    <source>
        <strain evidence="1">VT141</strain>
    </source>
</reference>
<evidence type="ECO:0000313" key="2">
    <source>
        <dbReference type="Proteomes" id="UP001213000"/>
    </source>
</evidence>
<organism evidence="1 2">
    <name type="scientific">Leucocoprinus birnbaumii</name>
    <dbReference type="NCBI Taxonomy" id="56174"/>
    <lineage>
        <taxon>Eukaryota</taxon>
        <taxon>Fungi</taxon>
        <taxon>Dikarya</taxon>
        <taxon>Basidiomycota</taxon>
        <taxon>Agaricomycotina</taxon>
        <taxon>Agaricomycetes</taxon>
        <taxon>Agaricomycetidae</taxon>
        <taxon>Agaricales</taxon>
        <taxon>Agaricineae</taxon>
        <taxon>Agaricaceae</taxon>
        <taxon>Leucocoprinus</taxon>
    </lineage>
</organism>
<dbReference type="AlphaFoldDB" id="A0AAD5VW58"/>
<dbReference type="SUPFAM" id="SSF52047">
    <property type="entry name" value="RNI-like"/>
    <property type="match status" value="1"/>
</dbReference>
<name>A0AAD5VW58_9AGAR</name>
<keyword evidence="2" id="KW-1185">Reference proteome</keyword>
<evidence type="ECO:0000313" key="1">
    <source>
        <dbReference type="EMBL" id="KAJ3571614.1"/>
    </source>
</evidence>
<gene>
    <name evidence="1" type="ORF">NP233_g3632</name>
</gene>